<dbReference type="PANTHER" id="PTHR30055">
    <property type="entry name" value="HTH-TYPE TRANSCRIPTIONAL REGULATOR RUTR"/>
    <property type="match status" value="1"/>
</dbReference>
<dbReference type="Proteomes" id="UP000035034">
    <property type="component" value="Unassembled WGS sequence"/>
</dbReference>
<dbReference type="Gene3D" id="1.10.357.10">
    <property type="entry name" value="Tetracycline Repressor, domain 2"/>
    <property type="match status" value="2"/>
</dbReference>
<dbReference type="AlphaFoldDB" id="H0QVX9"/>
<dbReference type="SUPFAM" id="SSF46689">
    <property type="entry name" value="Homeodomain-like"/>
    <property type="match status" value="2"/>
</dbReference>
<gene>
    <name evidence="5" type="ORF">GOEFS_018_00130</name>
</gene>
<comment type="caution">
    <text evidence="5">The sequence shown here is derived from an EMBL/GenBank/DDBJ whole genome shotgun (WGS) entry which is preliminary data.</text>
</comment>
<reference evidence="5 6" key="1">
    <citation type="submission" date="2011-12" db="EMBL/GenBank/DDBJ databases">
        <title>Whole genome shotgun sequence of Gordonia effusa NBRC 100432.</title>
        <authorList>
            <person name="Yoshida I."/>
            <person name="Takarada H."/>
            <person name="Hosoyama A."/>
            <person name="Tsuchikane K."/>
            <person name="Katsumata H."/>
            <person name="Yamazaki S."/>
            <person name="Fujita N."/>
        </authorList>
    </citation>
    <scope>NUCLEOTIDE SEQUENCE [LARGE SCALE GENOMIC DNA]</scope>
    <source>
        <strain evidence="5 6">NBRC 100432</strain>
    </source>
</reference>
<evidence type="ECO:0000256" key="3">
    <source>
        <dbReference type="SAM" id="MobiDB-lite"/>
    </source>
</evidence>
<evidence type="ECO:0000313" key="5">
    <source>
        <dbReference type="EMBL" id="GAB16980.1"/>
    </source>
</evidence>
<dbReference type="GO" id="GO:0003700">
    <property type="term" value="F:DNA-binding transcription factor activity"/>
    <property type="evidence" value="ECO:0007669"/>
    <property type="project" value="TreeGrafter"/>
</dbReference>
<dbReference type="PRINTS" id="PR00455">
    <property type="entry name" value="HTHTETR"/>
</dbReference>
<dbReference type="PROSITE" id="PS50977">
    <property type="entry name" value="HTH_TETR_2"/>
    <property type="match status" value="2"/>
</dbReference>
<dbReference type="InterPro" id="IPR023772">
    <property type="entry name" value="DNA-bd_HTH_TetR-type_CS"/>
</dbReference>
<dbReference type="InterPro" id="IPR009057">
    <property type="entry name" value="Homeodomain-like_sf"/>
</dbReference>
<dbReference type="PROSITE" id="PS01081">
    <property type="entry name" value="HTH_TETR_1"/>
    <property type="match status" value="1"/>
</dbReference>
<dbReference type="STRING" id="1077974.GOEFS_018_00130"/>
<protein>
    <submittedName>
        <fullName evidence="5">Putative TetR family transcriptional regulator</fullName>
    </submittedName>
</protein>
<feature type="compositionally biased region" description="Polar residues" evidence="3">
    <location>
        <begin position="7"/>
        <end position="16"/>
    </location>
</feature>
<dbReference type="InterPro" id="IPR050109">
    <property type="entry name" value="HTH-type_TetR-like_transc_reg"/>
</dbReference>
<sequence length="397" mass="42945">MRYGLFTMTSSKQTGTRRPANRKRQLIDLSAQLFLRRGYPQVSMADIARAAGVTAPSLYRHFDDKQTLLYQAVLAGVGDLQICTEAAVTSADGDPHEFLTALCGAVARRRDVASLWRWTGTYLTGEQNREVALRTREVLRQWAALLFANRRLADWEQRQLVWSLLSVAGSLSSHRTKLSAPQAVRELIVAADRLVALTPSDAKPLRVPPHVALPDDDRRTEILDAAAQLFAARGFGPVGVDEIGAAVGITGPSLYRHFPSKAAILIAIGHRSAARLEAGVVAAYAAGGESANILGLLVDSYVTTLTSSPDLSVSFNNGPALADNPAARELVDIQRRYVARWINLFTSAHSDVDDAAAGIAVHAALSIVNDAVRLQRGIERSEFPSQMAYLMKGVLGV</sequence>
<dbReference type="RefSeq" id="WP_007316318.1">
    <property type="nucleotide sequence ID" value="NZ_BAEH01000018.1"/>
</dbReference>
<dbReference type="PANTHER" id="PTHR30055:SF237">
    <property type="entry name" value="TRANSCRIPTIONAL REPRESSOR MCE3R"/>
    <property type="match status" value="1"/>
</dbReference>
<keyword evidence="6" id="KW-1185">Reference proteome</keyword>
<feature type="DNA-binding region" description="H-T-H motif" evidence="2">
    <location>
        <begin position="239"/>
        <end position="258"/>
    </location>
</feature>
<dbReference type="InterPro" id="IPR001647">
    <property type="entry name" value="HTH_TetR"/>
</dbReference>
<keyword evidence="1 2" id="KW-0238">DNA-binding</keyword>
<name>H0QVX9_9ACTN</name>
<accession>H0QVX9</accession>
<organism evidence="5 6">
    <name type="scientific">Gordonia effusa NBRC 100432</name>
    <dbReference type="NCBI Taxonomy" id="1077974"/>
    <lineage>
        <taxon>Bacteria</taxon>
        <taxon>Bacillati</taxon>
        <taxon>Actinomycetota</taxon>
        <taxon>Actinomycetes</taxon>
        <taxon>Mycobacteriales</taxon>
        <taxon>Gordoniaceae</taxon>
        <taxon>Gordonia</taxon>
    </lineage>
</organism>
<feature type="region of interest" description="Disordered" evidence="3">
    <location>
        <begin position="1"/>
        <end position="21"/>
    </location>
</feature>
<proteinExistence type="predicted"/>
<dbReference type="EMBL" id="BAEH01000018">
    <property type="protein sequence ID" value="GAB16980.1"/>
    <property type="molecule type" value="Genomic_DNA"/>
</dbReference>
<dbReference type="OrthoDB" id="4456617at2"/>
<evidence type="ECO:0000313" key="6">
    <source>
        <dbReference type="Proteomes" id="UP000035034"/>
    </source>
</evidence>
<dbReference type="GO" id="GO:0000976">
    <property type="term" value="F:transcription cis-regulatory region binding"/>
    <property type="evidence" value="ECO:0007669"/>
    <property type="project" value="TreeGrafter"/>
</dbReference>
<dbReference type="Gene3D" id="1.10.10.60">
    <property type="entry name" value="Homeodomain-like"/>
    <property type="match status" value="2"/>
</dbReference>
<dbReference type="Pfam" id="PF00440">
    <property type="entry name" value="TetR_N"/>
    <property type="match status" value="2"/>
</dbReference>
<evidence type="ECO:0000259" key="4">
    <source>
        <dbReference type="PROSITE" id="PS50977"/>
    </source>
</evidence>
<evidence type="ECO:0000256" key="1">
    <source>
        <dbReference type="ARBA" id="ARBA00023125"/>
    </source>
</evidence>
<evidence type="ECO:0000256" key="2">
    <source>
        <dbReference type="PROSITE-ProRule" id="PRU00335"/>
    </source>
</evidence>
<feature type="DNA-binding region" description="H-T-H motif" evidence="2">
    <location>
        <begin position="43"/>
        <end position="62"/>
    </location>
</feature>
<feature type="domain" description="HTH tetR-type" evidence="4">
    <location>
        <begin position="20"/>
        <end position="80"/>
    </location>
</feature>
<feature type="domain" description="HTH tetR-type" evidence="4">
    <location>
        <begin position="216"/>
        <end position="276"/>
    </location>
</feature>
<dbReference type="eggNOG" id="COG1309">
    <property type="taxonomic scope" value="Bacteria"/>
</dbReference>